<accession>A0A7W2F9E7</accession>
<dbReference type="Gene3D" id="3.30.300.160">
    <property type="entry name" value="Type II secretion system, protein E, N-terminal domain"/>
    <property type="match status" value="1"/>
</dbReference>
<dbReference type="Pfam" id="PF00437">
    <property type="entry name" value="T2SSE"/>
    <property type="match status" value="1"/>
</dbReference>
<dbReference type="InterPro" id="IPR037257">
    <property type="entry name" value="T2SS_E_N_sf"/>
</dbReference>
<dbReference type="GO" id="GO:0005524">
    <property type="term" value="F:ATP binding"/>
    <property type="evidence" value="ECO:0007669"/>
    <property type="project" value="UniProtKB-KW"/>
</dbReference>
<evidence type="ECO:0000313" key="6">
    <source>
        <dbReference type="Proteomes" id="UP000573499"/>
    </source>
</evidence>
<name>A0A7W2F9E7_9BURK</name>
<comment type="similarity">
    <text evidence="1">Belongs to the GSP E family.</text>
</comment>
<dbReference type="RefSeq" id="WP_182153376.1">
    <property type="nucleotide sequence ID" value="NZ_JACEZU010000004.1"/>
</dbReference>
<dbReference type="EMBL" id="JACEZU010000004">
    <property type="protein sequence ID" value="MBA5687548.1"/>
    <property type="molecule type" value="Genomic_DNA"/>
</dbReference>
<evidence type="ECO:0000256" key="3">
    <source>
        <dbReference type="ARBA" id="ARBA00022840"/>
    </source>
</evidence>
<dbReference type="PANTHER" id="PTHR30258:SF2">
    <property type="entry name" value="COMG OPERON PROTEIN 1"/>
    <property type="match status" value="1"/>
</dbReference>
<dbReference type="Gene3D" id="3.40.50.300">
    <property type="entry name" value="P-loop containing nucleotide triphosphate hydrolases"/>
    <property type="match status" value="1"/>
</dbReference>
<dbReference type="SUPFAM" id="SSF160246">
    <property type="entry name" value="EspE N-terminal domain-like"/>
    <property type="match status" value="1"/>
</dbReference>
<gene>
    <name evidence="5" type="primary">tadA</name>
    <name evidence="5" type="ORF">H3H39_10865</name>
</gene>
<dbReference type="GO" id="GO:0016887">
    <property type="term" value="F:ATP hydrolysis activity"/>
    <property type="evidence" value="ECO:0007669"/>
    <property type="project" value="TreeGrafter"/>
</dbReference>
<dbReference type="Gene3D" id="3.30.450.90">
    <property type="match status" value="1"/>
</dbReference>
<dbReference type="InterPro" id="IPR027417">
    <property type="entry name" value="P-loop_NTPase"/>
</dbReference>
<dbReference type="CDD" id="cd01129">
    <property type="entry name" value="PulE-GspE-like"/>
    <property type="match status" value="1"/>
</dbReference>
<reference evidence="5 6" key="1">
    <citation type="submission" date="2020-07" db="EMBL/GenBank/DDBJ databases">
        <title>Novel species isolated from subtropical streams in China.</title>
        <authorList>
            <person name="Lu H."/>
        </authorList>
    </citation>
    <scope>NUCLEOTIDE SEQUENCE [LARGE SCALE GENOMIC DNA]</scope>
    <source>
        <strain evidence="5 6">LX47W</strain>
    </source>
</reference>
<feature type="domain" description="Bacterial type II secretion system protein E" evidence="4">
    <location>
        <begin position="382"/>
        <end position="396"/>
    </location>
</feature>
<evidence type="ECO:0000313" key="5">
    <source>
        <dbReference type="EMBL" id="MBA5687548.1"/>
    </source>
</evidence>
<keyword evidence="3" id="KW-0067">ATP-binding</keyword>
<dbReference type="AlphaFoldDB" id="A0A7W2F9E7"/>
<evidence type="ECO:0000256" key="1">
    <source>
        <dbReference type="ARBA" id="ARBA00006611"/>
    </source>
</evidence>
<organism evidence="5 6">
    <name type="scientific">Rugamonas apoptosis</name>
    <dbReference type="NCBI Taxonomy" id="2758570"/>
    <lineage>
        <taxon>Bacteria</taxon>
        <taxon>Pseudomonadati</taxon>
        <taxon>Pseudomonadota</taxon>
        <taxon>Betaproteobacteria</taxon>
        <taxon>Burkholderiales</taxon>
        <taxon>Oxalobacteraceae</taxon>
        <taxon>Telluria group</taxon>
        <taxon>Rugamonas</taxon>
    </lineage>
</organism>
<evidence type="ECO:0000256" key="2">
    <source>
        <dbReference type="ARBA" id="ARBA00022741"/>
    </source>
</evidence>
<dbReference type="SMART" id="SM00382">
    <property type="entry name" value="AAA"/>
    <property type="match status" value="1"/>
</dbReference>
<dbReference type="PANTHER" id="PTHR30258">
    <property type="entry name" value="TYPE II SECRETION SYSTEM PROTEIN GSPE-RELATED"/>
    <property type="match status" value="1"/>
</dbReference>
<dbReference type="PROSITE" id="PS00662">
    <property type="entry name" value="T2SP_E"/>
    <property type="match status" value="1"/>
</dbReference>
<protein>
    <submittedName>
        <fullName evidence="5">Flp pilus assembly complex ATPase component TadA</fullName>
    </submittedName>
</protein>
<dbReference type="Pfam" id="PF05157">
    <property type="entry name" value="MshEN"/>
    <property type="match status" value="1"/>
</dbReference>
<dbReference type="Proteomes" id="UP000573499">
    <property type="component" value="Unassembled WGS sequence"/>
</dbReference>
<dbReference type="InterPro" id="IPR003593">
    <property type="entry name" value="AAA+_ATPase"/>
</dbReference>
<sequence length="577" mass="63490">MAEQPKIPLGKLLIQKGVISEDQLRIALIEQKRSQEPLGKLLITLGFVTEATVREALSKNLNQQSADLNSLVVDAIALKLIPKDVAKRYRVFPIVYERHSDNLILAMSDTSNIVALDQISAMLVKGITITPLLAGESDIQRAIDQYYGFELSIDGILHEIETGEVNYASMGGNTSDEYSQPMVRLIDALLADAVQNGASDIHFEPEQSFLRIRYRIDGILRQIRSLHKSYWPAMAVRLKVISNMNIAETRAPQDGRISIKFSGRQIDFRASAQPTTHGENVVLRVLDRQKGIVPLDGLGLGETELNLLKLMIARPDGVILVTGPTGSGKTTTLYSILNHINTESVNIMTLEDPVEYPMNMIRQTSVNESAKMGFADGIRSMMRQDPDIILVGEIRDQETAEMAFAAAMTGHQVYSTLHTNSAIGSVTRLLDIGILPDIMAGNIIGIVAQRLVRKLCTHCREPFEADPLERRLLGLPTPAADDGEQAPLAPQTIYRAVGCERCAHQGYKGRIAIMELLKMTGELDELIARRASSRELKTAATAGGFHSLVDDGVRRVLEGVTTLEEVARVVDLTDRLS</sequence>
<evidence type="ECO:0000259" key="4">
    <source>
        <dbReference type="PROSITE" id="PS00662"/>
    </source>
</evidence>
<dbReference type="SUPFAM" id="SSF52540">
    <property type="entry name" value="P-loop containing nucleoside triphosphate hydrolases"/>
    <property type="match status" value="1"/>
</dbReference>
<keyword evidence="6" id="KW-1185">Reference proteome</keyword>
<dbReference type="GO" id="GO:0005886">
    <property type="term" value="C:plasma membrane"/>
    <property type="evidence" value="ECO:0007669"/>
    <property type="project" value="TreeGrafter"/>
</dbReference>
<comment type="caution">
    <text evidence="5">The sequence shown here is derived from an EMBL/GenBank/DDBJ whole genome shotgun (WGS) entry which is preliminary data.</text>
</comment>
<dbReference type="InterPro" id="IPR007831">
    <property type="entry name" value="T2SS_GspE_N"/>
</dbReference>
<dbReference type="InterPro" id="IPR001482">
    <property type="entry name" value="T2SS/T4SS_dom"/>
</dbReference>
<keyword evidence="2" id="KW-0547">Nucleotide-binding</keyword>
<proteinExistence type="inferred from homology"/>